<evidence type="ECO:0000256" key="2">
    <source>
        <dbReference type="ARBA" id="ARBA00022714"/>
    </source>
</evidence>
<dbReference type="SUPFAM" id="SSF54292">
    <property type="entry name" value="2Fe-2S ferredoxin-like"/>
    <property type="match status" value="1"/>
</dbReference>
<dbReference type="InterPro" id="IPR036010">
    <property type="entry name" value="2Fe-2S_ferredoxin-like_sf"/>
</dbReference>
<dbReference type="NCBIfam" id="TIGR00384">
    <property type="entry name" value="dhsB"/>
    <property type="match status" value="1"/>
</dbReference>
<dbReference type="InterPro" id="IPR001041">
    <property type="entry name" value="2Fe-2S_ferredoxin-type"/>
</dbReference>
<feature type="region of interest" description="Disordered" evidence="7">
    <location>
        <begin position="115"/>
        <end position="178"/>
    </location>
</feature>
<feature type="compositionally biased region" description="Basic and acidic residues" evidence="7">
    <location>
        <begin position="130"/>
        <end position="142"/>
    </location>
</feature>
<comment type="caution">
    <text evidence="10">The sequence shown here is derived from an EMBL/GenBank/DDBJ whole genome shotgun (WGS) entry which is preliminary data.</text>
</comment>
<protein>
    <submittedName>
        <fullName evidence="10">Thiol:fumarate reductase, subunit B</fullName>
    </submittedName>
</protein>
<evidence type="ECO:0000313" key="10">
    <source>
        <dbReference type="EMBL" id="OQD58232.1"/>
    </source>
</evidence>
<dbReference type="GO" id="GO:0016491">
    <property type="term" value="F:oxidoreductase activity"/>
    <property type="evidence" value="ECO:0007669"/>
    <property type="project" value="InterPro"/>
</dbReference>
<evidence type="ECO:0000256" key="1">
    <source>
        <dbReference type="ARBA" id="ARBA00022485"/>
    </source>
</evidence>
<dbReference type="GO" id="GO:0009055">
    <property type="term" value="F:electron transfer activity"/>
    <property type="evidence" value="ECO:0007669"/>
    <property type="project" value="InterPro"/>
</dbReference>
<keyword evidence="1" id="KW-0004">4Fe-4S</keyword>
<dbReference type="InterPro" id="IPR012675">
    <property type="entry name" value="Beta-grasp_dom_sf"/>
</dbReference>
<feature type="compositionally biased region" description="Basic and acidic residues" evidence="7">
    <location>
        <begin position="164"/>
        <end position="174"/>
    </location>
</feature>
<evidence type="ECO:0000256" key="6">
    <source>
        <dbReference type="ARBA" id="ARBA00023014"/>
    </source>
</evidence>
<evidence type="ECO:0000256" key="7">
    <source>
        <dbReference type="SAM" id="MobiDB-lite"/>
    </source>
</evidence>
<dbReference type="PROSITE" id="PS51085">
    <property type="entry name" value="2FE2S_FER_2"/>
    <property type="match status" value="1"/>
</dbReference>
<dbReference type="InterPro" id="IPR004017">
    <property type="entry name" value="Cys_rich_dom"/>
</dbReference>
<evidence type="ECO:0000259" key="8">
    <source>
        <dbReference type="PROSITE" id="PS51085"/>
    </source>
</evidence>
<dbReference type="Pfam" id="PF13085">
    <property type="entry name" value="Fer2_3"/>
    <property type="match status" value="1"/>
</dbReference>
<feature type="domain" description="4Fe-4S ferredoxin-type" evidence="9">
    <location>
        <begin position="256"/>
        <end position="287"/>
    </location>
</feature>
<keyword evidence="4" id="KW-0677">Repeat</keyword>
<feature type="domain" description="2Fe-2S ferredoxin-type" evidence="8">
    <location>
        <begin position="2"/>
        <end position="89"/>
    </location>
</feature>
<evidence type="ECO:0000256" key="4">
    <source>
        <dbReference type="ARBA" id="ARBA00022737"/>
    </source>
</evidence>
<dbReference type="SUPFAM" id="SSF46548">
    <property type="entry name" value="alpha-helical ferredoxin"/>
    <property type="match status" value="1"/>
</dbReference>
<evidence type="ECO:0000313" key="11">
    <source>
        <dbReference type="Proteomes" id="UP000191661"/>
    </source>
</evidence>
<dbReference type="InterPro" id="IPR004489">
    <property type="entry name" value="Succ_DH/fum_Rdtase_Fe-S"/>
</dbReference>
<accession>A0A1V6N0U2</accession>
<dbReference type="PANTHER" id="PTHR32479:SF17">
    <property type="entry name" value="GLYCOLATE OXIDASE IRON-SULFUR SUBUNIT"/>
    <property type="match status" value="1"/>
</dbReference>
<dbReference type="AlphaFoldDB" id="A0A1V6N0U2"/>
<dbReference type="GO" id="GO:0051539">
    <property type="term" value="F:4 iron, 4 sulfur cluster binding"/>
    <property type="evidence" value="ECO:0007669"/>
    <property type="project" value="UniProtKB-KW"/>
</dbReference>
<evidence type="ECO:0000259" key="9">
    <source>
        <dbReference type="PROSITE" id="PS51379"/>
    </source>
</evidence>
<dbReference type="PROSITE" id="PS00198">
    <property type="entry name" value="4FE4S_FER_1"/>
    <property type="match status" value="1"/>
</dbReference>
<keyword evidence="5" id="KW-0408">Iron</keyword>
<dbReference type="PROSITE" id="PS51379">
    <property type="entry name" value="4FE4S_FER_2"/>
    <property type="match status" value="1"/>
</dbReference>
<organism evidence="10 11">
    <name type="scientific">Methanobrevibacter arboriphilus JCM 13429 = DSM 1125</name>
    <dbReference type="NCBI Taxonomy" id="1300164"/>
    <lineage>
        <taxon>Archaea</taxon>
        <taxon>Methanobacteriati</taxon>
        <taxon>Methanobacteriota</taxon>
        <taxon>Methanomada group</taxon>
        <taxon>Methanobacteria</taxon>
        <taxon>Methanobacteriales</taxon>
        <taxon>Methanobacteriaceae</taxon>
        <taxon>Methanobrevibacter</taxon>
    </lineage>
</organism>
<dbReference type="PROSITE" id="PS00197">
    <property type="entry name" value="2FE2S_FER_1"/>
    <property type="match status" value="1"/>
</dbReference>
<keyword evidence="2" id="KW-0001">2Fe-2S</keyword>
<evidence type="ECO:0000256" key="3">
    <source>
        <dbReference type="ARBA" id="ARBA00022723"/>
    </source>
</evidence>
<proteinExistence type="predicted"/>
<dbReference type="InterPro" id="IPR006058">
    <property type="entry name" value="2Fe2S_fd_BS"/>
</dbReference>
<dbReference type="PANTHER" id="PTHR32479">
    <property type="entry name" value="GLYCOLATE OXIDASE IRON-SULFUR SUBUNIT"/>
    <property type="match status" value="1"/>
</dbReference>
<keyword evidence="3" id="KW-0479">Metal-binding</keyword>
<reference evidence="10 11" key="1">
    <citation type="submission" date="2014-12" db="EMBL/GenBank/DDBJ databases">
        <title>Genome sequence of Methanobrevibacter arboriphilicus DH1, DSM1125.</title>
        <authorList>
            <person name="Poehlein A."/>
            <person name="Thauer R.K."/>
            <person name="Seedorf H."/>
            <person name="Daniel R."/>
        </authorList>
    </citation>
    <scope>NUCLEOTIDE SEQUENCE [LARGE SCALE GENOMIC DNA]</scope>
    <source>
        <strain evidence="10 11">DH1</strain>
    </source>
</reference>
<dbReference type="InterPro" id="IPR025192">
    <property type="entry name" value="Succ_DH/fum_Rdtase_N"/>
</dbReference>
<gene>
    <name evidence="10" type="primary">tfrB</name>
    <name evidence="10" type="ORF">MBBAR_23c00060</name>
</gene>
<dbReference type="GO" id="GO:0006099">
    <property type="term" value="P:tricarboxylic acid cycle"/>
    <property type="evidence" value="ECO:0007669"/>
    <property type="project" value="InterPro"/>
</dbReference>
<evidence type="ECO:0000256" key="5">
    <source>
        <dbReference type="ARBA" id="ARBA00023004"/>
    </source>
</evidence>
<dbReference type="EMBL" id="JXMW01000023">
    <property type="protein sequence ID" value="OQD58232.1"/>
    <property type="molecule type" value="Genomic_DNA"/>
</dbReference>
<keyword evidence="11" id="KW-1185">Reference proteome</keyword>
<name>A0A1V6N0U2_METAZ</name>
<sequence>MIEIEVLRFDREKDKEPYFKKYKIEKKYKMKILDALIAINENYNDNLSFRSSCRAGQCGSCALKMNGEVVLACKSEIKDKSKIEPLDFPVIKDLIVDKTKIEEKVANMGLFLETDDKDKNNRNNENNENNEYKEYKEYNKDNDDIENNEINDNKVNENENNESNENKEIDENKNKKFKDLKKSPETNNIKLDGCGCPSIIENEECMDTKKVRSCIECYSCLSVCPVIKETKEFAGPYFMRYISKFDFDPRDIGERTKESIEEGLYYCTSCGKCGEICPKEINSFGDAIEKLRAIANMKDLGPLEAHKEVKELISKTGRSVEELDESFIKTISKERTEKEKAFKNSENQNKSKKGKIAVFTGCMIDYRLQNVGFALIDVLKKNGIEVDVPEDQICCGSPMLRTGQTEIVESLVLKNKDALSDYDTIITMCAGCGATLKNDYPKYGVNLNVMDISEFLAKNLDTEKMKDLNLKVTYHDPCHLNRGQGIKEEPREILNNIKGVEFIEMEKPDQCCGAGGGVRAAKPEIAFGLGKKKAEMVEKLDVDAVISICPFCQYNIQDALNKEGLDNIKVMNILELLKMSYDDK</sequence>
<dbReference type="InterPro" id="IPR009051">
    <property type="entry name" value="Helical_ferredxn"/>
</dbReference>
<dbReference type="Gene3D" id="3.10.20.30">
    <property type="match status" value="1"/>
</dbReference>
<dbReference type="Pfam" id="PF13183">
    <property type="entry name" value="Fer4_8"/>
    <property type="match status" value="1"/>
</dbReference>
<dbReference type="Pfam" id="PF02754">
    <property type="entry name" value="CCG"/>
    <property type="match status" value="2"/>
</dbReference>
<dbReference type="RefSeq" id="WP_080460913.1">
    <property type="nucleotide sequence ID" value="NZ_JXMW01000023.1"/>
</dbReference>
<dbReference type="NCBIfam" id="NF004898">
    <property type="entry name" value="PRK06259.1"/>
    <property type="match status" value="1"/>
</dbReference>
<keyword evidence="6" id="KW-0411">Iron-sulfur</keyword>
<dbReference type="InterPro" id="IPR017896">
    <property type="entry name" value="4Fe4S_Fe-S-bd"/>
</dbReference>
<dbReference type="GO" id="GO:0046872">
    <property type="term" value="F:metal ion binding"/>
    <property type="evidence" value="ECO:0007669"/>
    <property type="project" value="UniProtKB-KW"/>
</dbReference>
<dbReference type="OrthoDB" id="42878at2157"/>
<dbReference type="InterPro" id="IPR017900">
    <property type="entry name" value="4Fe4S_Fe_S_CS"/>
</dbReference>
<dbReference type="Gene3D" id="1.10.1060.10">
    <property type="entry name" value="Alpha-helical ferredoxin"/>
    <property type="match status" value="1"/>
</dbReference>
<dbReference type="Proteomes" id="UP000191661">
    <property type="component" value="Unassembled WGS sequence"/>
</dbReference>
<dbReference type="GO" id="GO:0051537">
    <property type="term" value="F:2 iron, 2 sulfur cluster binding"/>
    <property type="evidence" value="ECO:0007669"/>
    <property type="project" value="UniProtKB-KW"/>
</dbReference>